<dbReference type="RefSeq" id="WP_099150312.1">
    <property type="nucleotide sequence ID" value="NZ_PDUD01000018.1"/>
</dbReference>
<dbReference type="SUPFAM" id="SSF51998">
    <property type="entry name" value="PFL-like glycyl radical enzymes"/>
    <property type="match status" value="1"/>
</dbReference>
<dbReference type="AlphaFoldDB" id="A0A2D0NDR6"/>
<keyword evidence="4" id="KW-1185">Reference proteome</keyword>
<sequence length="552" mass="62068">MTDTLAPYHWATAESMTVLQRGYLLPGEALEDAIYRITNAAAKRLERPDLQPKFEELIARGWMSLSSPVWANMGTDRGFPISCFGSYVADSMEGITKTLSECIMMTKLGGGTSAYFGHLRERGASIRNNGKSSGPVSFLKMFDAMIDTVSQGNVRRGAFAAYMDIEHPDISDFLQIKGIGNAIQNIFYGVTVSDRWMEEMIAGDQEKRNIWAKVLHSRQEKGLPYVIFSDNTNKGAADVYQDKGMTIYNSNLCSEIALPVAEDESFVCCLSSMNLEYYDDWKDTDAVETAIYFLDAVMEEFIRKSADQPYMERTHRFASRHRALGLGVMGYHAYLQKNSIPFESMDAKYFNSQAFSRIRSQATRASEKLAEAYGEPEVLKGYGRRNSTLMAVAPTTSSSSILGQTSPGIEPYSSNYYKVGLAKGNFMRKNKFLKALLEQKGLDTDDIWNSILLKNGSVQHLEELTEHEKDVFKTFREINPQEIIIQAATRQKHIDQSQSLNLNIPPQMPARDVNALMIEAWRLGVKSLYYQRSSSVAQEMANRFRECVSCAG</sequence>
<dbReference type="PRINTS" id="PR01183">
    <property type="entry name" value="RIBORDTASEM1"/>
</dbReference>
<dbReference type="EMBL" id="PDUD01000018">
    <property type="protein sequence ID" value="PHN06329.1"/>
    <property type="molecule type" value="Genomic_DNA"/>
</dbReference>
<evidence type="ECO:0000256" key="1">
    <source>
        <dbReference type="ARBA" id="ARBA00010406"/>
    </source>
</evidence>
<accession>A0A2D0NDR6</accession>
<evidence type="ECO:0000259" key="2">
    <source>
        <dbReference type="Pfam" id="PF02867"/>
    </source>
</evidence>
<name>A0A2D0NDR6_FLAN2</name>
<protein>
    <submittedName>
        <fullName evidence="3">Ribonucleoside-diphosphate reductase subunit alpha</fullName>
    </submittedName>
</protein>
<comment type="caution">
    <text evidence="3">The sequence shown here is derived from an EMBL/GenBank/DDBJ whole genome shotgun (WGS) entry which is preliminary data.</text>
</comment>
<dbReference type="GO" id="GO:0005524">
    <property type="term" value="F:ATP binding"/>
    <property type="evidence" value="ECO:0007669"/>
    <property type="project" value="TreeGrafter"/>
</dbReference>
<dbReference type="NCBIfam" id="TIGR02510">
    <property type="entry name" value="NrdE-prime"/>
    <property type="match status" value="1"/>
</dbReference>
<proteinExistence type="inferred from homology"/>
<organism evidence="3 4">
    <name type="scientific">Flavilitoribacter nigricans (strain ATCC 23147 / DSM 23189 / NBRC 102662 / NCIMB 1420 / SS-2)</name>
    <name type="common">Lewinella nigricans</name>
    <dbReference type="NCBI Taxonomy" id="1122177"/>
    <lineage>
        <taxon>Bacteria</taxon>
        <taxon>Pseudomonadati</taxon>
        <taxon>Bacteroidota</taxon>
        <taxon>Saprospiria</taxon>
        <taxon>Saprospirales</taxon>
        <taxon>Lewinellaceae</taxon>
        <taxon>Flavilitoribacter</taxon>
    </lineage>
</organism>
<dbReference type="Proteomes" id="UP000223913">
    <property type="component" value="Unassembled WGS sequence"/>
</dbReference>
<dbReference type="PANTHER" id="PTHR11573">
    <property type="entry name" value="RIBONUCLEOSIDE-DIPHOSPHATE REDUCTASE LARGE CHAIN"/>
    <property type="match status" value="1"/>
</dbReference>
<dbReference type="Pfam" id="PF02867">
    <property type="entry name" value="Ribonuc_red_lgC"/>
    <property type="match status" value="3"/>
</dbReference>
<dbReference type="InterPro" id="IPR039718">
    <property type="entry name" value="Rrm1"/>
</dbReference>
<gene>
    <name evidence="3" type="ORF">CRP01_12210</name>
</gene>
<dbReference type="GO" id="GO:0005971">
    <property type="term" value="C:ribonucleoside-diphosphate reductase complex"/>
    <property type="evidence" value="ECO:0007669"/>
    <property type="project" value="TreeGrafter"/>
</dbReference>
<comment type="similarity">
    <text evidence="1">Belongs to the ribonucleoside diphosphate reductase large chain family.</text>
</comment>
<evidence type="ECO:0000313" key="3">
    <source>
        <dbReference type="EMBL" id="PHN06329.1"/>
    </source>
</evidence>
<dbReference type="GO" id="GO:0009263">
    <property type="term" value="P:deoxyribonucleotide biosynthetic process"/>
    <property type="evidence" value="ECO:0007669"/>
    <property type="project" value="TreeGrafter"/>
</dbReference>
<feature type="domain" description="Ribonucleotide reductase large subunit C-terminal" evidence="2">
    <location>
        <begin position="379"/>
        <end position="530"/>
    </location>
</feature>
<dbReference type="OrthoDB" id="9762933at2"/>
<dbReference type="PANTHER" id="PTHR11573:SF6">
    <property type="entry name" value="RIBONUCLEOSIDE-DIPHOSPHATE REDUCTASE LARGE SUBUNIT"/>
    <property type="match status" value="1"/>
</dbReference>
<feature type="domain" description="Ribonucleotide reductase large subunit C-terminal" evidence="2">
    <location>
        <begin position="207"/>
        <end position="374"/>
    </location>
</feature>
<feature type="domain" description="Ribonucleotide reductase large subunit C-terminal" evidence="2">
    <location>
        <begin position="82"/>
        <end position="204"/>
    </location>
</feature>
<dbReference type="InterPro" id="IPR013350">
    <property type="entry name" value="RNR_alpha"/>
</dbReference>
<reference evidence="3 4" key="1">
    <citation type="submission" date="2017-10" db="EMBL/GenBank/DDBJ databases">
        <title>The draft genome sequence of Lewinella nigricans NBRC 102662.</title>
        <authorList>
            <person name="Wang K."/>
        </authorList>
    </citation>
    <scope>NUCLEOTIDE SEQUENCE [LARGE SCALE GENOMIC DNA]</scope>
    <source>
        <strain evidence="3 4">NBRC 102662</strain>
    </source>
</reference>
<dbReference type="GO" id="GO:0004748">
    <property type="term" value="F:ribonucleoside-diphosphate reductase activity, thioredoxin disulfide as acceptor"/>
    <property type="evidence" value="ECO:0007669"/>
    <property type="project" value="TreeGrafter"/>
</dbReference>
<dbReference type="InterPro" id="IPR000788">
    <property type="entry name" value="RNR_lg_C"/>
</dbReference>
<dbReference type="Gene3D" id="3.20.70.20">
    <property type="match status" value="1"/>
</dbReference>
<evidence type="ECO:0000313" key="4">
    <source>
        <dbReference type="Proteomes" id="UP000223913"/>
    </source>
</evidence>
<dbReference type="NCBIfam" id="NF006577">
    <property type="entry name" value="PRK09102.1"/>
    <property type="match status" value="1"/>
</dbReference>